<sequence length="216" mass="22310">MALLHRASIVPTKLEAINAWLPQQPWALDAGEVETLGAFRFDDPAGEVGVETFLVRDAAGGVLQVPLTFRGAPLPDGERWLVTTMEHTVLGPRWVYDGCGDPAYVATLAATIADAAGEAREVVRQDDGTEVERDPSARAHGTGGAAPLADTALDVGRALGEDAVTDVDGWTLVRVGGATLGVSRHPAAAPSDPPAGVLTGHAGEATGPLLLATLTR</sequence>
<accession>A0ABV1NUM3</accession>
<dbReference type="NCBIfam" id="NF047744">
    <property type="entry name" value="CG0192_rel"/>
    <property type="match status" value="1"/>
</dbReference>
<name>A0ABV1NUM3_9ACTN</name>
<protein>
    <recommendedName>
        <fullName evidence="6">Maltokinase N-terminal cap domain-containing protein</fullName>
    </recommendedName>
</protein>
<evidence type="ECO:0000313" key="8">
    <source>
        <dbReference type="Proteomes" id="UP001482520"/>
    </source>
</evidence>
<keyword evidence="2" id="KW-0547">Nucleotide-binding</keyword>
<proteinExistence type="predicted"/>
<keyword evidence="1" id="KW-0808">Transferase</keyword>
<evidence type="ECO:0000256" key="4">
    <source>
        <dbReference type="ARBA" id="ARBA00022840"/>
    </source>
</evidence>
<comment type="caution">
    <text evidence="7">The sequence shown here is derived from an EMBL/GenBank/DDBJ whole genome shotgun (WGS) entry which is preliminary data.</text>
</comment>
<organism evidence="7 8">
    <name type="scientific">Nocardioides kribbensis</name>
    <dbReference type="NCBI Taxonomy" id="305517"/>
    <lineage>
        <taxon>Bacteria</taxon>
        <taxon>Bacillati</taxon>
        <taxon>Actinomycetota</taxon>
        <taxon>Actinomycetes</taxon>
        <taxon>Propionibacteriales</taxon>
        <taxon>Nocardioidaceae</taxon>
        <taxon>Nocardioides</taxon>
    </lineage>
</organism>
<feature type="region of interest" description="Disordered" evidence="5">
    <location>
        <begin position="123"/>
        <end position="147"/>
    </location>
</feature>
<dbReference type="Proteomes" id="UP001482520">
    <property type="component" value="Unassembled WGS sequence"/>
</dbReference>
<dbReference type="Pfam" id="PF18085">
    <property type="entry name" value="Mak_N_cap"/>
    <property type="match status" value="1"/>
</dbReference>
<keyword evidence="3" id="KW-0418">Kinase</keyword>
<keyword evidence="8" id="KW-1185">Reference proteome</keyword>
<evidence type="ECO:0000259" key="6">
    <source>
        <dbReference type="Pfam" id="PF18085"/>
    </source>
</evidence>
<evidence type="ECO:0000313" key="7">
    <source>
        <dbReference type="EMBL" id="MEQ7846196.1"/>
    </source>
</evidence>
<evidence type="ECO:0000256" key="1">
    <source>
        <dbReference type="ARBA" id="ARBA00022679"/>
    </source>
</evidence>
<dbReference type="EMBL" id="JBEGDP010000002">
    <property type="protein sequence ID" value="MEQ7846196.1"/>
    <property type="molecule type" value="Genomic_DNA"/>
</dbReference>
<keyword evidence="4" id="KW-0067">ATP-binding</keyword>
<evidence type="ECO:0000256" key="3">
    <source>
        <dbReference type="ARBA" id="ARBA00022777"/>
    </source>
</evidence>
<dbReference type="RefSeq" id="WP_349803731.1">
    <property type="nucleotide sequence ID" value="NZ_JBEGDP010000002.1"/>
</dbReference>
<evidence type="ECO:0000256" key="5">
    <source>
        <dbReference type="SAM" id="MobiDB-lite"/>
    </source>
</evidence>
<gene>
    <name evidence="7" type="ORF">V6R90_02825</name>
</gene>
<evidence type="ECO:0000256" key="2">
    <source>
        <dbReference type="ARBA" id="ARBA00022741"/>
    </source>
</evidence>
<feature type="domain" description="Maltokinase N-terminal cap" evidence="6">
    <location>
        <begin position="20"/>
        <end position="101"/>
    </location>
</feature>
<reference evidence="7 8" key="1">
    <citation type="submission" date="2024-02" db="EMBL/GenBank/DDBJ databases">
        <title>Full genome sequence of Nocardioides kribbensis.</title>
        <authorList>
            <person name="Poletto B.L."/>
            <person name="Silva G."/>
            <person name="Galante D."/>
            <person name="Campos K.R."/>
            <person name="Santos M.B.N."/>
            <person name="Sacchi C.T."/>
        </authorList>
    </citation>
    <scope>NUCLEOTIDE SEQUENCE [LARGE SCALE GENOMIC DNA]</scope>
    <source>
        <strain evidence="7 8">O4R</strain>
    </source>
</reference>
<feature type="compositionally biased region" description="Basic and acidic residues" evidence="5">
    <location>
        <begin position="123"/>
        <end position="137"/>
    </location>
</feature>
<dbReference type="InterPro" id="IPR040999">
    <property type="entry name" value="Mak_N_cap"/>
</dbReference>